<dbReference type="EMBL" id="BAAAYN010000041">
    <property type="protein sequence ID" value="GAA3393239.1"/>
    <property type="molecule type" value="Genomic_DNA"/>
</dbReference>
<organism evidence="2 3">
    <name type="scientific">Cryptosporangium minutisporangium</name>
    <dbReference type="NCBI Taxonomy" id="113569"/>
    <lineage>
        <taxon>Bacteria</taxon>
        <taxon>Bacillati</taxon>
        <taxon>Actinomycetota</taxon>
        <taxon>Actinomycetes</taxon>
        <taxon>Cryptosporangiales</taxon>
        <taxon>Cryptosporangiaceae</taxon>
        <taxon>Cryptosporangium</taxon>
    </lineage>
</organism>
<evidence type="ECO:0000256" key="1">
    <source>
        <dbReference type="SAM" id="MobiDB-lite"/>
    </source>
</evidence>
<protein>
    <recommendedName>
        <fullName evidence="4">Pyridoxamine 5'-phosphate oxidase family protein</fullName>
    </recommendedName>
</protein>
<dbReference type="RefSeq" id="WP_345731420.1">
    <property type="nucleotide sequence ID" value="NZ_BAAAYN010000041.1"/>
</dbReference>
<feature type="region of interest" description="Disordered" evidence="1">
    <location>
        <begin position="120"/>
        <end position="163"/>
    </location>
</feature>
<gene>
    <name evidence="2" type="ORF">GCM10020369_58050</name>
</gene>
<evidence type="ECO:0008006" key="4">
    <source>
        <dbReference type="Google" id="ProtNLM"/>
    </source>
</evidence>
<sequence>MSPDVHPLVTEAMKKAAVGWLIVDERPATAAWLTWIDGAAYVVHGGSEQPIEGLAEADACRVSVRGEHGGRILTWQAAVERVDPGTPTWDEVAPQLAQKRLNATDPVGAPVRWATTSRISRLVPAGDPVEQGESLPDDAGAAPPRPTSATTPTPIPRTLHRRR</sequence>
<comment type="caution">
    <text evidence="2">The sequence shown here is derived from an EMBL/GenBank/DDBJ whole genome shotgun (WGS) entry which is preliminary data.</text>
</comment>
<evidence type="ECO:0000313" key="3">
    <source>
        <dbReference type="Proteomes" id="UP001501676"/>
    </source>
</evidence>
<accession>A0ABP6T6M6</accession>
<reference evidence="3" key="1">
    <citation type="journal article" date="2019" name="Int. J. Syst. Evol. Microbiol.">
        <title>The Global Catalogue of Microorganisms (GCM) 10K type strain sequencing project: providing services to taxonomists for standard genome sequencing and annotation.</title>
        <authorList>
            <consortium name="The Broad Institute Genomics Platform"/>
            <consortium name="The Broad Institute Genome Sequencing Center for Infectious Disease"/>
            <person name="Wu L."/>
            <person name="Ma J."/>
        </authorList>
    </citation>
    <scope>NUCLEOTIDE SEQUENCE [LARGE SCALE GENOMIC DNA]</scope>
    <source>
        <strain evidence="3">JCM 9458</strain>
    </source>
</reference>
<proteinExistence type="predicted"/>
<evidence type="ECO:0000313" key="2">
    <source>
        <dbReference type="EMBL" id="GAA3393239.1"/>
    </source>
</evidence>
<name>A0ABP6T6M6_9ACTN</name>
<keyword evidence="3" id="KW-1185">Reference proteome</keyword>
<dbReference type="Proteomes" id="UP001501676">
    <property type="component" value="Unassembled WGS sequence"/>
</dbReference>